<keyword evidence="7" id="KW-1185">Reference proteome</keyword>
<organism evidence="6 7">
    <name type="scientific">Corynespora cassiicola Philippines</name>
    <dbReference type="NCBI Taxonomy" id="1448308"/>
    <lineage>
        <taxon>Eukaryota</taxon>
        <taxon>Fungi</taxon>
        <taxon>Dikarya</taxon>
        <taxon>Ascomycota</taxon>
        <taxon>Pezizomycotina</taxon>
        <taxon>Dothideomycetes</taxon>
        <taxon>Pleosporomycetidae</taxon>
        <taxon>Pleosporales</taxon>
        <taxon>Corynesporascaceae</taxon>
        <taxon>Corynespora</taxon>
    </lineage>
</organism>
<name>A0A2T2NRK8_CORCC</name>
<dbReference type="SUPFAM" id="SSF51905">
    <property type="entry name" value="FAD/NAD(P)-binding domain"/>
    <property type="match status" value="1"/>
</dbReference>
<dbReference type="STRING" id="1448308.A0A2T2NRK8"/>
<dbReference type="InterPro" id="IPR002938">
    <property type="entry name" value="FAD-bd"/>
</dbReference>
<evidence type="ECO:0000313" key="6">
    <source>
        <dbReference type="EMBL" id="PSN68071.1"/>
    </source>
</evidence>
<keyword evidence="2" id="KW-0285">Flavoprotein</keyword>
<protein>
    <submittedName>
        <fullName evidence="6">Putative pentachlorophenol 4-monooxygenase</fullName>
    </submittedName>
</protein>
<evidence type="ECO:0000256" key="3">
    <source>
        <dbReference type="ARBA" id="ARBA00022827"/>
    </source>
</evidence>
<dbReference type="AlphaFoldDB" id="A0A2T2NRK8"/>
<reference evidence="6 7" key="1">
    <citation type="journal article" date="2018" name="Front. Microbiol.">
        <title>Genome-Wide Analysis of Corynespora cassiicola Leaf Fall Disease Putative Effectors.</title>
        <authorList>
            <person name="Lopez D."/>
            <person name="Ribeiro S."/>
            <person name="Label P."/>
            <person name="Fumanal B."/>
            <person name="Venisse J.S."/>
            <person name="Kohler A."/>
            <person name="de Oliveira R.R."/>
            <person name="Labutti K."/>
            <person name="Lipzen A."/>
            <person name="Lail K."/>
            <person name="Bauer D."/>
            <person name="Ohm R.A."/>
            <person name="Barry K.W."/>
            <person name="Spatafora J."/>
            <person name="Grigoriev I.V."/>
            <person name="Martin F.M."/>
            <person name="Pujade-Renaud V."/>
        </authorList>
    </citation>
    <scope>NUCLEOTIDE SEQUENCE [LARGE SCALE GENOMIC DNA]</scope>
    <source>
        <strain evidence="6 7">Philippines</strain>
    </source>
</reference>
<dbReference type="InterPro" id="IPR036188">
    <property type="entry name" value="FAD/NAD-bd_sf"/>
</dbReference>
<dbReference type="GO" id="GO:0016709">
    <property type="term" value="F:oxidoreductase activity, acting on paired donors, with incorporation or reduction of molecular oxygen, NAD(P)H as one donor, and incorporation of one atom of oxygen"/>
    <property type="evidence" value="ECO:0007669"/>
    <property type="project" value="UniProtKB-ARBA"/>
</dbReference>
<dbReference type="Gene3D" id="3.30.70.2450">
    <property type="match status" value="1"/>
</dbReference>
<dbReference type="Gene3D" id="3.50.50.60">
    <property type="entry name" value="FAD/NAD(P)-binding domain"/>
    <property type="match status" value="1"/>
</dbReference>
<gene>
    <name evidence="6" type="ORF">BS50DRAFT_665630</name>
</gene>
<evidence type="ECO:0000259" key="5">
    <source>
        <dbReference type="Pfam" id="PF01494"/>
    </source>
</evidence>
<dbReference type="OrthoDB" id="2096480at2759"/>
<keyword evidence="4" id="KW-0560">Oxidoreductase</keyword>
<dbReference type="PANTHER" id="PTHR43004">
    <property type="entry name" value="TRK SYSTEM POTASSIUM UPTAKE PROTEIN"/>
    <property type="match status" value="1"/>
</dbReference>
<proteinExistence type="predicted"/>
<dbReference type="EMBL" id="KZ678134">
    <property type="protein sequence ID" value="PSN68071.1"/>
    <property type="molecule type" value="Genomic_DNA"/>
</dbReference>
<dbReference type="Proteomes" id="UP000240883">
    <property type="component" value="Unassembled WGS sequence"/>
</dbReference>
<evidence type="ECO:0000256" key="4">
    <source>
        <dbReference type="ARBA" id="ARBA00023002"/>
    </source>
</evidence>
<dbReference type="InterPro" id="IPR050641">
    <property type="entry name" value="RIFMO-like"/>
</dbReference>
<dbReference type="PANTHER" id="PTHR43004:SF19">
    <property type="entry name" value="BINDING MONOOXYGENASE, PUTATIVE (JCVI)-RELATED"/>
    <property type="match status" value="1"/>
</dbReference>
<dbReference type="Gene3D" id="3.40.30.120">
    <property type="match status" value="1"/>
</dbReference>
<keyword evidence="3" id="KW-0274">FAD</keyword>
<dbReference type="GO" id="GO:0071949">
    <property type="term" value="F:FAD binding"/>
    <property type="evidence" value="ECO:0007669"/>
    <property type="project" value="InterPro"/>
</dbReference>
<evidence type="ECO:0000256" key="2">
    <source>
        <dbReference type="ARBA" id="ARBA00022630"/>
    </source>
</evidence>
<accession>A0A2T2NRK8</accession>
<keyword evidence="6" id="KW-0503">Monooxygenase</keyword>
<evidence type="ECO:0000256" key="1">
    <source>
        <dbReference type="ARBA" id="ARBA00001974"/>
    </source>
</evidence>
<dbReference type="PRINTS" id="PR00420">
    <property type="entry name" value="RNGMNOXGNASE"/>
</dbReference>
<dbReference type="Pfam" id="PF21274">
    <property type="entry name" value="Rng_hyd_C"/>
    <property type="match status" value="1"/>
</dbReference>
<comment type="cofactor">
    <cofactor evidence="1">
        <name>FAD</name>
        <dbReference type="ChEBI" id="CHEBI:57692"/>
    </cofactor>
</comment>
<evidence type="ECO:0000313" key="7">
    <source>
        <dbReference type="Proteomes" id="UP000240883"/>
    </source>
</evidence>
<sequence length="517" mass="56524">MNEIYDVIIAGAGPVGLSLACELGLAGTSVLILERDLEPASPWKVAPLGRRGLNTPSLEMFYRRGLLRKVYDPNEPPSSFANKPGFKYGGHFAGMMLNANKIDWSHWKYHIPGPAQVPGPSNIERIEKALAERAESLGVKILRGHGVSTIVAQSNDSVSVETNNSKRFHAKWLVGCDGGRSVIRKDADFEFVGTESKLTGYAVKCDFDDPKKLTPGFHITETGMYIFAHPHTLYLTDFDSGAFDRSQEITLDHVQQVLDRLSGIKDAKIKKLHLASTYTDRSMQATSYRKGRIILAGDAAHIHSPLGAQGLNAGLGDAINLGWKLAATVRQENGTEGASADLTLLDTYESERQPLGAWVLEWTRAQVSALQPGPYGEAVRSLISDLMDTTDGTNLFVDRVWGLSLRYCLGDTEAHAHPLVGSSAPDFELNDGSRLGSKLEGGRGLLLDFEGKEPLMKLVVGSKYEARVDYISMGAKDRRGIRALLVRPDGFVAWLTEDSADADLDTAKAALEKWFRI</sequence>
<feature type="domain" description="FAD-binding" evidence="5">
    <location>
        <begin position="5"/>
        <end position="362"/>
    </location>
</feature>
<dbReference type="Pfam" id="PF01494">
    <property type="entry name" value="FAD_binding_3"/>
    <property type="match status" value="1"/>
</dbReference>